<dbReference type="Gene3D" id="3.40.710.10">
    <property type="entry name" value="DD-peptidase/beta-lactamase superfamily"/>
    <property type="match status" value="1"/>
</dbReference>
<dbReference type="InterPro" id="IPR012338">
    <property type="entry name" value="Beta-lactam/transpept-like"/>
</dbReference>
<comment type="similarity">
    <text evidence="2">Belongs to the class-A beta-lactamase family.</text>
</comment>
<evidence type="ECO:0000259" key="5">
    <source>
        <dbReference type="Pfam" id="PF13354"/>
    </source>
</evidence>
<gene>
    <name evidence="6" type="ORF">ABC977_16950</name>
</gene>
<evidence type="ECO:0000313" key="7">
    <source>
        <dbReference type="Proteomes" id="UP001564408"/>
    </source>
</evidence>
<dbReference type="SUPFAM" id="SSF56601">
    <property type="entry name" value="beta-lactamase/transpeptidase-like"/>
    <property type="match status" value="1"/>
</dbReference>
<evidence type="ECO:0000256" key="3">
    <source>
        <dbReference type="ARBA" id="ARBA00012865"/>
    </source>
</evidence>
<accession>A0ABV4BJY7</accession>
<protein>
    <recommendedName>
        <fullName evidence="3">beta-lactamase</fullName>
        <ecNumber evidence="3">3.5.2.6</ecNumber>
    </recommendedName>
    <alternativeName>
        <fullName evidence="4">Penicillinase</fullName>
    </alternativeName>
</protein>
<dbReference type="PANTHER" id="PTHR35333">
    <property type="entry name" value="BETA-LACTAMASE"/>
    <property type="match status" value="1"/>
</dbReference>
<comment type="catalytic activity">
    <reaction evidence="1">
        <text>a beta-lactam + H2O = a substituted beta-amino acid</text>
        <dbReference type="Rhea" id="RHEA:20401"/>
        <dbReference type="ChEBI" id="CHEBI:15377"/>
        <dbReference type="ChEBI" id="CHEBI:35627"/>
        <dbReference type="ChEBI" id="CHEBI:140347"/>
        <dbReference type="EC" id="3.5.2.6"/>
    </reaction>
</comment>
<dbReference type="Proteomes" id="UP001564408">
    <property type="component" value="Unassembled WGS sequence"/>
</dbReference>
<keyword evidence="6" id="KW-0378">Hydrolase</keyword>
<dbReference type="InterPro" id="IPR006311">
    <property type="entry name" value="TAT_signal"/>
</dbReference>
<dbReference type="InterPro" id="IPR045155">
    <property type="entry name" value="Beta-lactam_cat"/>
</dbReference>
<dbReference type="GO" id="GO:0016787">
    <property type="term" value="F:hydrolase activity"/>
    <property type="evidence" value="ECO:0007669"/>
    <property type="project" value="UniProtKB-KW"/>
</dbReference>
<dbReference type="RefSeq" id="WP_369668475.1">
    <property type="nucleotide sequence ID" value="NZ_JBDKXB010000041.1"/>
</dbReference>
<sequence>MRAPNEPTQDTAITGAEHLPTRREFLTTLATIGLVCAVPVSPALAQTSSLQTQVNSHIQRLRRQGQIASDERTAWSVYDFTRRQKLVAINEEVPMQAASMMKPFVALAFFYVVEESGGKVRYTGEVRATMERMIRYSSNPATNQIMDLVSRHTGGRGPQDVDRILKRHAPGIFQQTSIVETIPAGGRTYRNMASARDYSRFLFALWNDRLPYASELRNLMSLPNRDRIARSVASIPNTVRVYHKTGSTARLCGNMGIIDAHDRNGRRFPYTFIGIIEKANRTNSYGTWITSRANVIRGVSDLVYQSLREQHRLA</sequence>
<dbReference type="EMBL" id="JBDKXB010000041">
    <property type="protein sequence ID" value="MEY6434094.1"/>
    <property type="molecule type" value="Genomic_DNA"/>
</dbReference>
<evidence type="ECO:0000313" key="6">
    <source>
        <dbReference type="EMBL" id="MEY6434094.1"/>
    </source>
</evidence>
<proteinExistence type="inferred from homology"/>
<comment type="caution">
    <text evidence="6">The sequence shown here is derived from an EMBL/GenBank/DDBJ whole genome shotgun (WGS) entry which is preliminary data.</text>
</comment>
<dbReference type="Pfam" id="PF13354">
    <property type="entry name" value="Beta-lactamase2"/>
    <property type="match status" value="1"/>
</dbReference>
<reference evidence="6 7" key="1">
    <citation type="submission" date="2024-05" db="EMBL/GenBank/DDBJ databases">
        <title>Genome Sequence and Characterization of the New Strain Purple Sulfur Bacterium of Genus Thioalkalicoccus.</title>
        <authorList>
            <person name="Bryantseva I.A."/>
            <person name="Kyndt J.A."/>
            <person name="Imhoff J.F."/>
        </authorList>
    </citation>
    <scope>NUCLEOTIDE SEQUENCE [LARGE SCALE GENOMIC DNA]</scope>
    <source>
        <strain evidence="6 7">Um2</strain>
    </source>
</reference>
<dbReference type="EC" id="3.5.2.6" evidence="3"/>
<feature type="domain" description="Beta-lactamase class A catalytic" evidence="5">
    <location>
        <begin position="125"/>
        <end position="264"/>
    </location>
</feature>
<dbReference type="InterPro" id="IPR000871">
    <property type="entry name" value="Beta-lactam_class-A"/>
</dbReference>
<dbReference type="PROSITE" id="PS51318">
    <property type="entry name" value="TAT"/>
    <property type="match status" value="1"/>
</dbReference>
<evidence type="ECO:0000256" key="4">
    <source>
        <dbReference type="ARBA" id="ARBA00030171"/>
    </source>
</evidence>
<evidence type="ECO:0000256" key="2">
    <source>
        <dbReference type="ARBA" id="ARBA00009009"/>
    </source>
</evidence>
<dbReference type="PANTHER" id="PTHR35333:SF3">
    <property type="entry name" value="BETA-LACTAMASE-TYPE TRANSPEPTIDASE FOLD CONTAINING PROTEIN"/>
    <property type="match status" value="1"/>
</dbReference>
<keyword evidence="7" id="KW-1185">Reference proteome</keyword>
<name>A0ABV4BJY7_9GAMM</name>
<organism evidence="6 7">
    <name type="scientific">Thioalkalicoccus limnaeus</name>
    <dbReference type="NCBI Taxonomy" id="120681"/>
    <lineage>
        <taxon>Bacteria</taxon>
        <taxon>Pseudomonadati</taxon>
        <taxon>Pseudomonadota</taxon>
        <taxon>Gammaproteobacteria</taxon>
        <taxon>Chromatiales</taxon>
        <taxon>Chromatiaceae</taxon>
        <taxon>Thioalkalicoccus</taxon>
    </lineage>
</organism>
<evidence type="ECO:0000256" key="1">
    <source>
        <dbReference type="ARBA" id="ARBA00001526"/>
    </source>
</evidence>